<evidence type="ECO:0000259" key="10">
    <source>
        <dbReference type="PROSITE" id="PS50222"/>
    </source>
</evidence>
<evidence type="ECO:0000256" key="6">
    <source>
        <dbReference type="ARBA" id="ARBA00023204"/>
    </source>
</evidence>
<dbReference type="PROSITE" id="PS50162">
    <property type="entry name" value="RECA_2"/>
    <property type="match status" value="1"/>
</dbReference>
<keyword evidence="3" id="KW-0227">DNA damage</keyword>
<dbReference type="PROSITE" id="PS00018">
    <property type="entry name" value="EF_HAND_1"/>
    <property type="match status" value="1"/>
</dbReference>
<feature type="domain" description="EF-hand" evidence="10">
    <location>
        <begin position="357"/>
        <end position="392"/>
    </location>
</feature>
<dbReference type="InterPro" id="IPR013632">
    <property type="entry name" value="Rad51_C"/>
</dbReference>
<dbReference type="InterPro" id="IPR027417">
    <property type="entry name" value="P-loop_NTPase"/>
</dbReference>
<evidence type="ECO:0000256" key="3">
    <source>
        <dbReference type="ARBA" id="ARBA00022763"/>
    </source>
</evidence>
<feature type="domain" description="RecA family profile 1" evidence="9">
    <location>
        <begin position="77"/>
        <end position="253"/>
    </location>
</feature>
<dbReference type="EMBL" id="CAXLJM020000016">
    <property type="protein sequence ID" value="CAL8083282.1"/>
    <property type="molecule type" value="Genomic_DNA"/>
</dbReference>
<keyword evidence="12" id="KW-1185">Reference proteome</keyword>
<keyword evidence="6" id="KW-0234">DNA repair</keyword>
<feature type="compositionally biased region" description="Low complexity" evidence="8">
    <location>
        <begin position="17"/>
        <end position="35"/>
    </location>
</feature>
<protein>
    <recommendedName>
        <fullName evidence="13">DNA repair protein XRCC3</fullName>
    </recommendedName>
</protein>
<name>A0ABP1Q5D0_9HEXA</name>
<feature type="region of interest" description="Disordered" evidence="8">
    <location>
        <begin position="1"/>
        <end position="59"/>
    </location>
</feature>
<feature type="compositionally biased region" description="Basic and acidic residues" evidence="8">
    <location>
        <begin position="603"/>
        <end position="623"/>
    </location>
</feature>
<dbReference type="InterPro" id="IPR047348">
    <property type="entry name" value="XRCC3-like_C"/>
</dbReference>
<dbReference type="SUPFAM" id="SSF47473">
    <property type="entry name" value="EF-hand"/>
    <property type="match status" value="1"/>
</dbReference>
<comment type="subcellular location">
    <subcellularLocation>
        <location evidence="1">Nucleus</location>
    </subcellularLocation>
</comment>
<evidence type="ECO:0008006" key="13">
    <source>
        <dbReference type="Google" id="ProtNLM"/>
    </source>
</evidence>
<dbReference type="CDD" id="cd19491">
    <property type="entry name" value="XRCC3"/>
    <property type="match status" value="1"/>
</dbReference>
<dbReference type="SMART" id="SM00054">
    <property type="entry name" value="EFh"/>
    <property type="match status" value="2"/>
</dbReference>
<comment type="caution">
    <text evidence="11">The sequence shown here is derived from an EMBL/GenBank/DDBJ whole genome shotgun (WGS) entry which is preliminary data.</text>
</comment>
<reference evidence="11 12" key="1">
    <citation type="submission" date="2024-08" db="EMBL/GenBank/DDBJ databases">
        <authorList>
            <person name="Cucini C."/>
            <person name="Frati F."/>
        </authorList>
    </citation>
    <scope>NUCLEOTIDE SEQUENCE [LARGE SCALE GENOMIC DNA]</scope>
</reference>
<keyword evidence="4" id="KW-0106">Calcium</keyword>
<keyword evidence="5" id="KW-0067">ATP-binding</keyword>
<evidence type="ECO:0000313" key="12">
    <source>
        <dbReference type="Proteomes" id="UP001642540"/>
    </source>
</evidence>
<evidence type="ECO:0000256" key="7">
    <source>
        <dbReference type="ARBA" id="ARBA00023242"/>
    </source>
</evidence>
<dbReference type="Gene3D" id="1.10.238.10">
    <property type="entry name" value="EF-hand"/>
    <property type="match status" value="1"/>
</dbReference>
<keyword evidence="2" id="KW-0547">Nucleotide-binding</keyword>
<evidence type="ECO:0000256" key="8">
    <source>
        <dbReference type="SAM" id="MobiDB-lite"/>
    </source>
</evidence>
<dbReference type="InterPro" id="IPR002048">
    <property type="entry name" value="EF_hand_dom"/>
</dbReference>
<dbReference type="InterPro" id="IPR020588">
    <property type="entry name" value="RecA_ATP-bd"/>
</dbReference>
<evidence type="ECO:0000256" key="4">
    <source>
        <dbReference type="ARBA" id="ARBA00022837"/>
    </source>
</evidence>
<dbReference type="Pfam" id="PF08423">
    <property type="entry name" value="Rad51"/>
    <property type="match status" value="1"/>
</dbReference>
<evidence type="ECO:0000256" key="1">
    <source>
        <dbReference type="ARBA" id="ARBA00004123"/>
    </source>
</evidence>
<dbReference type="InterPro" id="IPR018247">
    <property type="entry name" value="EF_Hand_1_Ca_BS"/>
</dbReference>
<dbReference type="InterPro" id="IPR011992">
    <property type="entry name" value="EF-hand-dom_pair"/>
</dbReference>
<sequence length="663" mass="75542">MDHDTNIYSEPLLPLTQGYLPSPGSSGPSQKPQQSTTKASSVSVKRSAQQAELESEASEAENEFKLEDLVVRASDLSQNYCTTGCRQLDHTLRGGIPTFGITELYGEGGAGKTQICLQLSITAQLAVEAGGLNTDVLYICTEDAFPSKRLAELILNFQSKFANALPSNPMSHIYIERALDAEALLQCVSIKLPNFARTNLRKIRLVVLDSVAAIFRSELEDISRRTSELRRLGQSLHEFSQEHSAAVVICNQVSANPSSCERNVASLGMAWKNMVKTRIRVSKSEDHSRRYLEVSFSPHIPPSNIPIQVFADGVRGDSYEKEFIYRHSGTIFQLIDADASGQISSAEFSHMGVLFNFDHSAIKRIFNEFDISGDKNLDFSEFRLFTMACIDEARAQETREKVKAFAKYRERLLLALEPSLRRFVRTDRLPRPREIEETVVRVRHPYIPGRKDVGRPFRYAIIRQIFKTTREEIRDYFKERFEKIPCLFCFFGYILCCYCCIEDPLENTGGRTCRCKCKCRCLPCWFAFVRKLLTCCYCIFPCCHCCQPLHDHYQHIARKAKMKWPEPTDSDEETELVNGQPQRGFHHHYHAQHYRHKSNTDVTNHDNDPAAAGRERNESRPSDTKSGAVLKNSGNPDTQEALKRRKMKPTPQPVENPRWCRTQ</sequence>
<gene>
    <name evidence="11" type="ORF">ODALV1_LOCUS5441</name>
</gene>
<organism evidence="11 12">
    <name type="scientific">Orchesella dallaii</name>
    <dbReference type="NCBI Taxonomy" id="48710"/>
    <lineage>
        <taxon>Eukaryota</taxon>
        <taxon>Metazoa</taxon>
        <taxon>Ecdysozoa</taxon>
        <taxon>Arthropoda</taxon>
        <taxon>Hexapoda</taxon>
        <taxon>Collembola</taxon>
        <taxon>Entomobryomorpha</taxon>
        <taxon>Entomobryoidea</taxon>
        <taxon>Orchesellidae</taxon>
        <taxon>Orchesellinae</taxon>
        <taxon>Orchesella</taxon>
    </lineage>
</organism>
<evidence type="ECO:0000313" key="11">
    <source>
        <dbReference type="EMBL" id="CAL8083282.1"/>
    </source>
</evidence>
<evidence type="ECO:0000256" key="5">
    <source>
        <dbReference type="ARBA" id="ARBA00022840"/>
    </source>
</evidence>
<accession>A0ABP1Q5D0</accession>
<dbReference type="PANTHER" id="PTHR46487">
    <property type="entry name" value="DNA REPAIR PROTEIN XRCC3"/>
    <property type="match status" value="1"/>
</dbReference>
<dbReference type="SUPFAM" id="SSF52540">
    <property type="entry name" value="P-loop containing nucleoside triphosphate hydrolases"/>
    <property type="match status" value="1"/>
</dbReference>
<dbReference type="Gene3D" id="3.40.50.300">
    <property type="entry name" value="P-loop containing nucleotide triphosphate hydrolases"/>
    <property type="match status" value="1"/>
</dbReference>
<evidence type="ECO:0000259" key="9">
    <source>
        <dbReference type="PROSITE" id="PS50162"/>
    </source>
</evidence>
<evidence type="ECO:0000256" key="2">
    <source>
        <dbReference type="ARBA" id="ARBA00022741"/>
    </source>
</evidence>
<feature type="region of interest" description="Disordered" evidence="8">
    <location>
        <begin position="595"/>
        <end position="663"/>
    </location>
</feature>
<dbReference type="PROSITE" id="PS50222">
    <property type="entry name" value="EF_HAND_2"/>
    <property type="match status" value="1"/>
</dbReference>
<proteinExistence type="predicted"/>
<feature type="compositionally biased region" description="Polar residues" evidence="8">
    <location>
        <begin position="36"/>
        <end position="46"/>
    </location>
</feature>
<dbReference type="PANTHER" id="PTHR46487:SF1">
    <property type="entry name" value="DNA REPAIR PROTEIN XRCC3"/>
    <property type="match status" value="1"/>
</dbReference>
<keyword evidence="7" id="KW-0539">Nucleus</keyword>
<dbReference type="Proteomes" id="UP001642540">
    <property type="component" value="Unassembled WGS sequence"/>
</dbReference>
<dbReference type="CDD" id="cd00051">
    <property type="entry name" value="EFh"/>
    <property type="match status" value="1"/>
</dbReference>